<reference evidence="2" key="1">
    <citation type="journal article" date="2023" name="Insect Mol. Biol.">
        <title>Genome sequencing provides insights into the evolution of gene families encoding plant cell wall-degrading enzymes in longhorned beetles.</title>
        <authorList>
            <person name="Shin N.R."/>
            <person name="Okamura Y."/>
            <person name="Kirsch R."/>
            <person name="Pauchet Y."/>
        </authorList>
    </citation>
    <scope>NUCLEOTIDE SEQUENCE</scope>
    <source>
        <strain evidence="2">MMC_N1</strain>
    </source>
</reference>
<gene>
    <name evidence="2" type="ORF">NQ317_003693</name>
</gene>
<evidence type="ECO:0000256" key="1">
    <source>
        <dbReference type="RuleBase" id="RU368069"/>
    </source>
</evidence>
<dbReference type="EMBL" id="JAPWTJ010000026">
    <property type="protein sequence ID" value="KAJ8984780.1"/>
    <property type="molecule type" value="Genomic_DNA"/>
</dbReference>
<sequence>MEVNPLSVILVKSDSKGDRLLFRYPFQVQDNTEPSSTRRKNPYTLPVVEDLLQSSSLPMSNISKGNLTGFTDEVLSSLFAVKSELCNKKFELKVNDVRFVCHPTLLQLKTKQDESGIMLVNVVFALQALASHSVVKCYHDLSKRMGIVLKYEEKDVGLLSEQTQLMTSVHDDCYSNNPGAAFQTILEKCSLANNIKKMYDDLCSTGILVQLLILCGIKLNVVTGLVNLRVNRWIPLELLPSTKGAPVAFKRENH</sequence>
<comment type="function">
    <text evidence="1">As a component of the GATOR1 complex functions as an inhibitor of the amino acid-sensing branch of the TORC1 pathway.</text>
</comment>
<dbReference type="Pfam" id="PF03666">
    <property type="entry name" value="NPR3"/>
    <property type="match status" value="2"/>
</dbReference>
<organism evidence="2 3">
    <name type="scientific">Molorchus minor</name>
    <dbReference type="NCBI Taxonomy" id="1323400"/>
    <lineage>
        <taxon>Eukaryota</taxon>
        <taxon>Metazoa</taxon>
        <taxon>Ecdysozoa</taxon>
        <taxon>Arthropoda</taxon>
        <taxon>Hexapoda</taxon>
        <taxon>Insecta</taxon>
        <taxon>Pterygota</taxon>
        <taxon>Neoptera</taxon>
        <taxon>Endopterygota</taxon>
        <taxon>Coleoptera</taxon>
        <taxon>Polyphaga</taxon>
        <taxon>Cucujiformia</taxon>
        <taxon>Chrysomeloidea</taxon>
        <taxon>Cerambycidae</taxon>
        <taxon>Lamiinae</taxon>
        <taxon>Monochamini</taxon>
        <taxon>Molorchus</taxon>
    </lineage>
</organism>
<comment type="similarity">
    <text evidence="1">Belongs to the NPR3 family.</text>
</comment>
<dbReference type="Proteomes" id="UP001162164">
    <property type="component" value="Unassembled WGS sequence"/>
</dbReference>
<comment type="subcellular location">
    <subcellularLocation>
        <location evidence="1">Lysosome</location>
    </subcellularLocation>
</comment>
<protein>
    <recommendedName>
        <fullName evidence="1">GATOR complex protein NPRL3</fullName>
    </recommendedName>
    <alternativeName>
        <fullName evidence="1">Nitrogen permease regulator 3-like protein</fullName>
    </alternativeName>
</protein>
<name>A0ABQ9K370_9CUCU</name>
<dbReference type="PANTHER" id="PTHR13153:SF5">
    <property type="entry name" value="GATOR COMPLEX PROTEIN NPRL3"/>
    <property type="match status" value="1"/>
</dbReference>
<dbReference type="InterPro" id="IPR005365">
    <property type="entry name" value="Npr3"/>
</dbReference>
<keyword evidence="1" id="KW-0458">Lysosome</keyword>
<evidence type="ECO:0000313" key="3">
    <source>
        <dbReference type="Proteomes" id="UP001162164"/>
    </source>
</evidence>
<accession>A0ABQ9K370</accession>
<keyword evidence="1" id="KW-0732">Signal</keyword>
<dbReference type="PANTHER" id="PTHR13153">
    <property type="entry name" value="CGTHBA PROTEIN -14 GENE PROTEIN"/>
    <property type="match status" value="1"/>
</dbReference>
<comment type="caution">
    <text evidence="2">The sequence shown here is derived from an EMBL/GenBank/DDBJ whole genome shotgun (WGS) entry which is preliminary data.</text>
</comment>
<evidence type="ECO:0000313" key="2">
    <source>
        <dbReference type="EMBL" id="KAJ8984780.1"/>
    </source>
</evidence>
<keyword evidence="3" id="KW-1185">Reference proteome</keyword>
<proteinExistence type="inferred from homology"/>